<dbReference type="EMBL" id="BMMZ01000018">
    <property type="protein sequence ID" value="GGL82195.1"/>
    <property type="molecule type" value="Genomic_DNA"/>
</dbReference>
<gene>
    <name evidence="1" type="ORF">GCM10011575_45530</name>
</gene>
<dbReference type="Proteomes" id="UP000613840">
    <property type="component" value="Unassembled WGS sequence"/>
</dbReference>
<reference evidence="1" key="1">
    <citation type="journal article" date="2014" name="Int. J. Syst. Evol. Microbiol.">
        <title>Complete genome sequence of Corynebacterium casei LMG S-19264T (=DSM 44701T), isolated from a smear-ripened cheese.</title>
        <authorList>
            <consortium name="US DOE Joint Genome Institute (JGI-PGF)"/>
            <person name="Walter F."/>
            <person name="Albersmeier A."/>
            <person name="Kalinowski J."/>
            <person name="Ruckert C."/>
        </authorList>
    </citation>
    <scope>NUCLEOTIDE SEQUENCE</scope>
    <source>
        <strain evidence="1">CGMCC 4.7306</strain>
    </source>
</reference>
<accession>A0A917W9S5</accession>
<dbReference type="Pfam" id="PF03640">
    <property type="entry name" value="Lipoprotein_15"/>
    <property type="match status" value="2"/>
</dbReference>
<sequence length="109" mass="11125">MTVYIYTKDTPNSGKSTCTGQCATAWPEVTTDSTSPMVDGITGKVGTIKGVDGKTQLTIDGWPLYTFASDSGPGDVNGQGVGGVWWVVGADGKKITKAAPSSGSDNGGY</sequence>
<dbReference type="AlphaFoldDB" id="A0A917W9S5"/>
<keyword evidence="2" id="KW-1185">Reference proteome</keyword>
<evidence type="ECO:0000313" key="1">
    <source>
        <dbReference type="EMBL" id="GGL82195.1"/>
    </source>
</evidence>
<protein>
    <recommendedName>
        <fullName evidence="3">Lipoprotein with Yx(FWY)xxD motif</fullName>
    </recommendedName>
</protein>
<name>A0A917W9S5_9ACTN</name>
<dbReference type="GO" id="GO:0043448">
    <property type="term" value="P:alkane catabolic process"/>
    <property type="evidence" value="ECO:0007669"/>
    <property type="project" value="TreeGrafter"/>
</dbReference>
<dbReference type="PANTHER" id="PTHR39335:SF1">
    <property type="entry name" value="BLL4220 PROTEIN"/>
    <property type="match status" value="1"/>
</dbReference>
<dbReference type="InterPro" id="IPR005297">
    <property type="entry name" value="Lipoprotein_repeat"/>
</dbReference>
<dbReference type="PANTHER" id="PTHR39335">
    <property type="entry name" value="BLL4220 PROTEIN"/>
    <property type="match status" value="1"/>
</dbReference>
<comment type="caution">
    <text evidence="1">The sequence shown here is derived from an EMBL/GenBank/DDBJ whole genome shotgun (WGS) entry which is preliminary data.</text>
</comment>
<organism evidence="1 2">
    <name type="scientific">Microlunatus endophyticus</name>
    <dbReference type="NCBI Taxonomy" id="1716077"/>
    <lineage>
        <taxon>Bacteria</taxon>
        <taxon>Bacillati</taxon>
        <taxon>Actinomycetota</taxon>
        <taxon>Actinomycetes</taxon>
        <taxon>Propionibacteriales</taxon>
        <taxon>Propionibacteriaceae</taxon>
        <taxon>Microlunatus</taxon>
    </lineage>
</organism>
<proteinExistence type="predicted"/>
<evidence type="ECO:0000313" key="2">
    <source>
        <dbReference type="Proteomes" id="UP000613840"/>
    </source>
</evidence>
<evidence type="ECO:0008006" key="3">
    <source>
        <dbReference type="Google" id="ProtNLM"/>
    </source>
</evidence>
<reference evidence="1" key="2">
    <citation type="submission" date="2020-09" db="EMBL/GenBank/DDBJ databases">
        <authorList>
            <person name="Sun Q."/>
            <person name="Zhou Y."/>
        </authorList>
    </citation>
    <scope>NUCLEOTIDE SEQUENCE</scope>
    <source>
        <strain evidence="1">CGMCC 4.7306</strain>
    </source>
</reference>